<sequence length="277" mass="31263">MARLKTMTTQFIDGEPSGVRICRCTFSTMTTVFVPRPLLSRAKQIADLPLRGIYYLINDEDGAISRLYVGQTQQGIARLDDHNAKKDFWNKGVLFLSDDIQSFSLDNVSALEKYAIEQATASKRYTVENKVDPRYVIDQYQRPTVEQIYEEIAFVMGTFGYQIEDSDDALADVKLFYTSRRGVCARGVYTGDTFDVLDGSPIDLKVRPKLDRYERLRQELLASGDMVRQLDGGGLLMKTVPFSTPSGAADFVLGGSNNGWIEWKDGDRQTLDALYRK</sequence>
<dbReference type="InterPro" id="IPR025579">
    <property type="entry name" value="DUF4357"/>
</dbReference>
<dbReference type="Proteomes" id="UP001204320">
    <property type="component" value="Unassembled WGS sequence"/>
</dbReference>
<dbReference type="CDD" id="cd10447">
    <property type="entry name" value="GIY-YIG_unchar_2"/>
    <property type="match status" value="1"/>
</dbReference>
<reference evidence="2 3" key="1">
    <citation type="submission" date="2022-08" db="EMBL/GenBank/DDBJ databases">
        <title>Tractidigestivibacter montrealensis type strain KD21.</title>
        <authorList>
            <person name="Diop K."/>
            <person name="Richard C."/>
            <person name="Routy B."/>
        </authorList>
    </citation>
    <scope>NUCLEOTIDE SEQUENCE [LARGE SCALE GENOMIC DNA]</scope>
    <source>
        <strain evidence="2 3">KD21</strain>
    </source>
</reference>
<dbReference type="EMBL" id="JANSKA010000006">
    <property type="protein sequence ID" value="MCR9037170.1"/>
    <property type="molecule type" value="Genomic_DNA"/>
</dbReference>
<evidence type="ECO:0000313" key="3">
    <source>
        <dbReference type="Proteomes" id="UP001204320"/>
    </source>
</evidence>
<protein>
    <submittedName>
        <fullName evidence="2">GIY-YIG nuclease family protein</fullName>
    </submittedName>
</protein>
<accession>A0ABT1ZAC7</accession>
<feature type="domain" description="DUF4357" evidence="1">
    <location>
        <begin position="217"/>
        <end position="271"/>
    </location>
</feature>
<keyword evidence="3" id="KW-1185">Reference proteome</keyword>
<comment type="caution">
    <text evidence="2">The sequence shown here is derived from an EMBL/GenBank/DDBJ whole genome shotgun (WGS) entry which is preliminary data.</text>
</comment>
<gene>
    <name evidence="2" type="ORF">NVS32_09445</name>
</gene>
<evidence type="ECO:0000313" key="2">
    <source>
        <dbReference type="EMBL" id="MCR9037170.1"/>
    </source>
</evidence>
<dbReference type="Pfam" id="PF14267">
    <property type="entry name" value="DUF4357"/>
    <property type="match status" value="1"/>
</dbReference>
<organism evidence="2 3">
    <name type="scientific">Tractidigestivibacter montrealensis</name>
    <dbReference type="NCBI Taxonomy" id="2972466"/>
    <lineage>
        <taxon>Bacteria</taxon>
        <taxon>Bacillati</taxon>
        <taxon>Actinomycetota</taxon>
        <taxon>Coriobacteriia</taxon>
        <taxon>Coriobacteriales</taxon>
        <taxon>Atopobiaceae</taxon>
        <taxon>Tractidigestivibacter</taxon>
    </lineage>
</organism>
<name>A0ABT1ZAC7_9ACTN</name>
<proteinExistence type="predicted"/>
<evidence type="ECO:0000259" key="1">
    <source>
        <dbReference type="Pfam" id="PF14267"/>
    </source>
</evidence>
<dbReference type="RefSeq" id="WP_258499598.1">
    <property type="nucleotide sequence ID" value="NZ_JANSKA010000006.1"/>
</dbReference>